<evidence type="ECO:0000313" key="2">
    <source>
        <dbReference type="Proteomes" id="UP000246702"/>
    </source>
</evidence>
<gene>
    <name evidence="1" type="ORF">BO94DRAFT_561108</name>
</gene>
<dbReference type="Proteomes" id="UP000246702">
    <property type="component" value="Unassembled WGS sequence"/>
</dbReference>
<sequence length="170" mass="20021">MEFNDIEPAEITFQKQLFSSSFSVIFLVTIRNMTCVMKVLDIQVLESTAYRRLKAYGVCDRGLVPDFFGSIRKFDPAPYQPHLKILKEIHRALVLHDDPKPRNMMVVKDDPERVVWLDFDRAETFDEDLVTDEERQYLDEETEMVACFQRFLQADCKKGKLDQAYIFYCT</sequence>
<dbReference type="GeneID" id="37116340"/>
<dbReference type="Gene3D" id="1.10.510.10">
    <property type="entry name" value="Transferase(Phosphotransferase) domain 1"/>
    <property type="match status" value="1"/>
</dbReference>
<dbReference type="SUPFAM" id="SSF56112">
    <property type="entry name" value="Protein kinase-like (PK-like)"/>
    <property type="match status" value="1"/>
</dbReference>
<accession>A0A317V442</accession>
<organism evidence="1 2">
    <name type="scientific">Aspergillus sclerotioniger CBS 115572</name>
    <dbReference type="NCBI Taxonomy" id="1450535"/>
    <lineage>
        <taxon>Eukaryota</taxon>
        <taxon>Fungi</taxon>
        <taxon>Dikarya</taxon>
        <taxon>Ascomycota</taxon>
        <taxon>Pezizomycotina</taxon>
        <taxon>Eurotiomycetes</taxon>
        <taxon>Eurotiomycetidae</taxon>
        <taxon>Eurotiales</taxon>
        <taxon>Aspergillaceae</taxon>
        <taxon>Aspergillus</taxon>
        <taxon>Aspergillus subgen. Circumdati</taxon>
    </lineage>
</organism>
<dbReference type="RefSeq" id="XP_025461956.1">
    <property type="nucleotide sequence ID" value="XM_025614197.1"/>
</dbReference>
<dbReference type="OrthoDB" id="4185642at2759"/>
<evidence type="ECO:0008006" key="3">
    <source>
        <dbReference type="Google" id="ProtNLM"/>
    </source>
</evidence>
<name>A0A317V442_9EURO</name>
<dbReference type="EMBL" id="MSFK01000047">
    <property type="protein sequence ID" value="PWY67607.1"/>
    <property type="molecule type" value="Genomic_DNA"/>
</dbReference>
<dbReference type="AlphaFoldDB" id="A0A317V442"/>
<evidence type="ECO:0000313" key="1">
    <source>
        <dbReference type="EMBL" id="PWY67607.1"/>
    </source>
</evidence>
<keyword evidence="2" id="KW-1185">Reference proteome</keyword>
<protein>
    <recommendedName>
        <fullName evidence="3">Protein kinase domain-containing protein</fullName>
    </recommendedName>
</protein>
<comment type="caution">
    <text evidence="1">The sequence shown here is derived from an EMBL/GenBank/DDBJ whole genome shotgun (WGS) entry which is preliminary data.</text>
</comment>
<dbReference type="InterPro" id="IPR011009">
    <property type="entry name" value="Kinase-like_dom_sf"/>
</dbReference>
<proteinExistence type="predicted"/>
<dbReference type="STRING" id="1450535.A0A317V442"/>
<reference evidence="1 2" key="1">
    <citation type="submission" date="2016-12" db="EMBL/GenBank/DDBJ databases">
        <title>The genomes of Aspergillus section Nigri reveals drivers in fungal speciation.</title>
        <authorList>
            <consortium name="DOE Joint Genome Institute"/>
            <person name="Vesth T.C."/>
            <person name="Nybo J."/>
            <person name="Theobald S."/>
            <person name="Brandl J."/>
            <person name="Frisvad J.C."/>
            <person name="Nielsen K.F."/>
            <person name="Lyhne E.K."/>
            <person name="Kogle M.E."/>
            <person name="Kuo A."/>
            <person name="Riley R."/>
            <person name="Clum A."/>
            <person name="Nolan M."/>
            <person name="Lipzen A."/>
            <person name="Salamov A."/>
            <person name="Henrissat B."/>
            <person name="Wiebenga A."/>
            <person name="De Vries R.P."/>
            <person name="Grigoriev I.V."/>
            <person name="Mortensen U.H."/>
            <person name="Andersen M.R."/>
            <person name="Baker S.E."/>
        </authorList>
    </citation>
    <scope>NUCLEOTIDE SEQUENCE [LARGE SCALE GENOMIC DNA]</scope>
    <source>
        <strain evidence="1 2">CBS 115572</strain>
    </source>
</reference>